<accession>A0ACA9UBP8</accession>
<reference evidence="1" key="1">
    <citation type="submission" date="2020-04" db="EMBL/GenBank/DDBJ databases">
        <authorList>
            <person name="Broberg M."/>
        </authorList>
    </citation>
    <scope>NUCLEOTIDE SEQUENCE</scope>
</reference>
<sequence>MCLHRSWRLLNGVLRETLKPWSTLLQAAPSPGSFDSPLVETVSREASVKLQRPGHPLSCNRYHFSSVSEKAETESIDAAQPGSGMVTKRSQAELSSALAEPLAMRGKPLARLGPPGGKDWRGFPVTTITLLVSNDLVA</sequence>
<dbReference type="Proteomes" id="UP000836387">
    <property type="component" value="Unassembled WGS sequence"/>
</dbReference>
<evidence type="ECO:0000313" key="2">
    <source>
        <dbReference type="Proteomes" id="UP000836387"/>
    </source>
</evidence>
<gene>
    <name evidence="1" type="ORF">CRV2_00016989</name>
</gene>
<protein>
    <submittedName>
        <fullName evidence="1">Uncharacterized protein</fullName>
    </submittedName>
</protein>
<reference evidence="1" key="2">
    <citation type="submission" date="2021-10" db="EMBL/GenBank/DDBJ databases">
        <authorList>
            <person name="Piombo E."/>
        </authorList>
    </citation>
    <scope>NUCLEOTIDE SEQUENCE</scope>
</reference>
<evidence type="ECO:0000313" key="1">
    <source>
        <dbReference type="EMBL" id="CAG9950724.1"/>
    </source>
</evidence>
<dbReference type="EMBL" id="CADEHS020000188">
    <property type="protein sequence ID" value="CAG9950724.1"/>
    <property type="molecule type" value="Genomic_DNA"/>
</dbReference>
<organism evidence="1 2">
    <name type="scientific">Clonostachys rosea f. rosea IK726</name>
    <dbReference type="NCBI Taxonomy" id="1349383"/>
    <lineage>
        <taxon>Eukaryota</taxon>
        <taxon>Fungi</taxon>
        <taxon>Dikarya</taxon>
        <taxon>Ascomycota</taxon>
        <taxon>Pezizomycotina</taxon>
        <taxon>Sordariomycetes</taxon>
        <taxon>Hypocreomycetidae</taxon>
        <taxon>Hypocreales</taxon>
        <taxon>Bionectriaceae</taxon>
        <taxon>Clonostachys</taxon>
    </lineage>
</organism>
<name>A0ACA9UBP8_BIOOC</name>
<keyword evidence="2" id="KW-1185">Reference proteome</keyword>
<proteinExistence type="predicted"/>
<comment type="caution">
    <text evidence="1">The sequence shown here is derived from an EMBL/GenBank/DDBJ whole genome shotgun (WGS) entry which is preliminary data.</text>
</comment>